<dbReference type="Proteomes" id="UP000626109">
    <property type="component" value="Unassembled WGS sequence"/>
</dbReference>
<evidence type="ECO:0000313" key="1">
    <source>
        <dbReference type="EMBL" id="CAE8648281.1"/>
    </source>
</evidence>
<accession>A0A813IE76</accession>
<dbReference type="InterPro" id="IPR036258">
    <property type="entry name" value="Apyrase_sf"/>
</dbReference>
<name>A0A813IE76_POLGL</name>
<dbReference type="EMBL" id="CAJNNW010006407">
    <property type="protein sequence ID" value="CAE8648281.1"/>
    <property type="molecule type" value="Genomic_DNA"/>
</dbReference>
<dbReference type="GO" id="GO:0005509">
    <property type="term" value="F:calcium ion binding"/>
    <property type="evidence" value="ECO:0007669"/>
    <property type="project" value="InterPro"/>
</dbReference>
<proteinExistence type="predicted"/>
<gene>
    <name evidence="1" type="ORF">PGLA2088_LOCUS6428</name>
</gene>
<sequence length="159" mass="17709">MLFLLLSLSLSLLFLLLLLLWLSYSGVARLIICNFVGSSFLGASSPSAAAGSGCDQGGAGRSLASASLYYEQTRQHTLETRTEHLSYIEAEYNFGVVADLDLGSRDPQEFIWRSYLKKGRVVRLNGRSQRDRFTLVWDEELELVSSTATRNRSIHAQIT</sequence>
<organism evidence="1 2">
    <name type="scientific">Polarella glacialis</name>
    <name type="common">Dinoflagellate</name>
    <dbReference type="NCBI Taxonomy" id="89957"/>
    <lineage>
        <taxon>Eukaryota</taxon>
        <taxon>Sar</taxon>
        <taxon>Alveolata</taxon>
        <taxon>Dinophyceae</taxon>
        <taxon>Suessiales</taxon>
        <taxon>Suessiaceae</taxon>
        <taxon>Polarella</taxon>
    </lineage>
</organism>
<dbReference type="GO" id="GO:0017110">
    <property type="term" value="F:nucleoside diphosphate phosphatase activity"/>
    <property type="evidence" value="ECO:0007669"/>
    <property type="project" value="InterPro"/>
</dbReference>
<dbReference type="Gene3D" id="2.120.10.100">
    <property type="entry name" value="Apyrase"/>
    <property type="match status" value="1"/>
</dbReference>
<evidence type="ECO:0000313" key="2">
    <source>
        <dbReference type="Proteomes" id="UP000626109"/>
    </source>
</evidence>
<comment type="caution">
    <text evidence="1">The sequence shown here is derived from an EMBL/GenBank/DDBJ whole genome shotgun (WGS) entry which is preliminary data.</text>
</comment>
<dbReference type="AlphaFoldDB" id="A0A813IE76"/>
<protein>
    <submittedName>
        <fullName evidence="1">Uncharacterized protein</fullName>
    </submittedName>
</protein>
<reference evidence="1" key="1">
    <citation type="submission" date="2021-02" db="EMBL/GenBank/DDBJ databases">
        <authorList>
            <person name="Dougan E. K."/>
            <person name="Rhodes N."/>
            <person name="Thang M."/>
            <person name="Chan C."/>
        </authorList>
    </citation>
    <scope>NUCLEOTIDE SEQUENCE</scope>
</reference>